<dbReference type="PATRIC" id="fig|1886670.3.peg.4291"/>
<sequence length="493" mass="54421">MKLFRLFGKEIVKQRINNMININSHAESNDHKSDSSMHPGSLTEHRRTAKRRSLLKWKSALPLMVISSFLLTTACGSPSNSETSAAGSTASSNGPVEIEFWYGLGGKLGDNMKKTIDAFNASQKDVVVKGIVQADYDETEQKLQAAIASGQVPAAVLSSNVEWAKRGYYAPMDQFIADDPNFKKDDFVQTFLTQGQVDGKQYFLPMYGTTQIMYYRKDTLKANGIDPASLTTWESLASAAAQMTKKENGKTTFYGWEPMWGSENMIDAVLSKGGQIISDDGKTVMIDSPEWIETWDMFRKWIHEDQIMTIHSGGQGWEYWYKTIDDVMKNKAAGYTGSSGDQGDLDFKIVGAMEQPGWEGKGEGKPVANAIMAGIPAKASPEQQQAAFKWLTYFSKASNTAQWSINTGYIAVRQSALQDPQFKAFSQKNPQIEVPLKQASHASAPFQDPTGGKINDALKVAADQIQINNVPATQALQEAKVKAQQELDRANSR</sequence>
<keyword evidence="7" id="KW-1185">Reference proteome</keyword>
<organism evidence="6 7">
    <name type="scientific">Paenibacillus nuruki</name>
    <dbReference type="NCBI Taxonomy" id="1886670"/>
    <lineage>
        <taxon>Bacteria</taxon>
        <taxon>Bacillati</taxon>
        <taxon>Bacillota</taxon>
        <taxon>Bacilli</taxon>
        <taxon>Bacillales</taxon>
        <taxon>Paenibacillaceae</taxon>
        <taxon>Paenibacillus</taxon>
    </lineage>
</organism>
<dbReference type="STRING" id="1886670.PTI45_04260"/>
<keyword evidence="3" id="KW-0813">Transport</keyword>
<proteinExistence type="inferred from homology"/>
<dbReference type="Proteomes" id="UP000094578">
    <property type="component" value="Unassembled WGS sequence"/>
</dbReference>
<feature type="region of interest" description="Disordered" evidence="5">
    <location>
        <begin position="25"/>
        <end position="48"/>
    </location>
</feature>
<comment type="caution">
    <text evidence="6">The sequence shown here is derived from an EMBL/GenBank/DDBJ whole genome shotgun (WGS) entry which is preliminary data.</text>
</comment>
<name>A0A1E3L0B9_9BACL</name>
<dbReference type="GO" id="GO:0030313">
    <property type="term" value="C:cell envelope"/>
    <property type="evidence" value="ECO:0007669"/>
    <property type="project" value="UniProtKB-SubCell"/>
</dbReference>
<dbReference type="PANTHER" id="PTHR43649:SF31">
    <property type="entry name" value="SN-GLYCEROL-3-PHOSPHATE-BINDING PERIPLASMIC PROTEIN UGPB"/>
    <property type="match status" value="1"/>
</dbReference>
<dbReference type="SUPFAM" id="SSF53850">
    <property type="entry name" value="Periplasmic binding protein-like II"/>
    <property type="match status" value="1"/>
</dbReference>
<evidence type="ECO:0000313" key="7">
    <source>
        <dbReference type="Proteomes" id="UP000094578"/>
    </source>
</evidence>
<comment type="subcellular location">
    <subcellularLocation>
        <location evidence="1">Cell envelope</location>
    </subcellularLocation>
</comment>
<accession>A0A1E3L0B9</accession>
<gene>
    <name evidence="6" type="ORF">PTI45_04260</name>
</gene>
<dbReference type="Gene3D" id="3.40.190.10">
    <property type="entry name" value="Periplasmic binding protein-like II"/>
    <property type="match status" value="1"/>
</dbReference>
<evidence type="ECO:0000313" key="6">
    <source>
        <dbReference type="EMBL" id="ODP26420.1"/>
    </source>
</evidence>
<dbReference type="PANTHER" id="PTHR43649">
    <property type="entry name" value="ARABINOSE-BINDING PROTEIN-RELATED"/>
    <property type="match status" value="1"/>
</dbReference>
<keyword evidence="4" id="KW-0732">Signal</keyword>
<evidence type="ECO:0000256" key="3">
    <source>
        <dbReference type="ARBA" id="ARBA00022448"/>
    </source>
</evidence>
<dbReference type="EMBL" id="MDER01000086">
    <property type="protein sequence ID" value="ODP26420.1"/>
    <property type="molecule type" value="Genomic_DNA"/>
</dbReference>
<dbReference type="InterPro" id="IPR006059">
    <property type="entry name" value="SBP"/>
</dbReference>
<evidence type="ECO:0000256" key="1">
    <source>
        <dbReference type="ARBA" id="ARBA00004196"/>
    </source>
</evidence>
<evidence type="ECO:0000256" key="5">
    <source>
        <dbReference type="SAM" id="MobiDB-lite"/>
    </source>
</evidence>
<protein>
    <recommendedName>
        <fullName evidence="8">Sn-glycerol-3-phosphate-binding periplasmic protein UgpB</fullName>
    </recommendedName>
</protein>
<evidence type="ECO:0000256" key="2">
    <source>
        <dbReference type="ARBA" id="ARBA00008520"/>
    </source>
</evidence>
<evidence type="ECO:0000256" key="4">
    <source>
        <dbReference type="ARBA" id="ARBA00022729"/>
    </source>
</evidence>
<dbReference type="Pfam" id="PF13416">
    <property type="entry name" value="SBP_bac_8"/>
    <property type="match status" value="1"/>
</dbReference>
<dbReference type="CDD" id="cd14748">
    <property type="entry name" value="PBP2_UgpB"/>
    <property type="match status" value="1"/>
</dbReference>
<dbReference type="AlphaFoldDB" id="A0A1E3L0B9"/>
<dbReference type="InterPro" id="IPR050490">
    <property type="entry name" value="Bact_solute-bd_prot1"/>
</dbReference>
<reference evidence="6 7" key="1">
    <citation type="submission" date="2016-08" db="EMBL/GenBank/DDBJ databases">
        <title>Genome sequencing of Paenibacillus sp. TI45-13ar, isolated from Korean traditional nuruk.</title>
        <authorList>
            <person name="Kim S.-J."/>
        </authorList>
    </citation>
    <scope>NUCLEOTIDE SEQUENCE [LARGE SCALE GENOMIC DNA]</scope>
    <source>
        <strain evidence="6 7">TI45-13ar</strain>
    </source>
</reference>
<evidence type="ECO:0008006" key="8">
    <source>
        <dbReference type="Google" id="ProtNLM"/>
    </source>
</evidence>
<comment type="similarity">
    <text evidence="2">Belongs to the bacterial solute-binding protein 1 family.</text>
</comment>